<feature type="signal peptide" evidence="1">
    <location>
        <begin position="1"/>
        <end position="23"/>
    </location>
</feature>
<feature type="domain" description="Flagella basal body P-ring formation protein FlgA SAF" evidence="2">
    <location>
        <begin position="127"/>
        <end position="249"/>
    </location>
</feature>
<accession>A0A8J6NMP6</accession>
<dbReference type="PANTHER" id="PTHR36307">
    <property type="entry name" value="FLAGELLA BASAL BODY P-RING FORMATION PROTEIN FLGA"/>
    <property type="match status" value="1"/>
</dbReference>
<dbReference type="InterPro" id="IPR039246">
    <property type="entry name" value="Flagellar_FlgA"/>
</dbReference>
<proteinExistence type="predicted"/>
<reference evidence="3 4" key="1">
    <citation type="submission" date="2020-08" db="EMBL/GenBank/DDBJ databases">
        <title>Bridging the membrane lipid divide: bacteria of the FCB group superphylum have the potential to synthesize archaeal ether lipids.</title>
        <authorList>
            <person name="Villanueva L."/>
            <person name="Von Meijenfeldt F.A.B."/>
            <person name="Westbye A.B."/>
            <person name="Yadav S."/>
            <person name="Hopmans E.C."/>
            <person name="Dutilh B.E."/>
            <person name="Sinninghe Damste J.S."/>
        </authorList>
    </citation>
    <scope>NUCLEOTIDE SEQUENCE [LARGE SCALE GENOMIC DNA]</scope>
    <source>
        <strain evidence="3">NIOZ-UU30</strain>
    </source>
</reference>
<evidence type="ECO:0000313" key="4">
    <source>
        <dbReference type="Proteomes" id="UP000603434"/>
    </source>
</evidence>
<organism evidence="3 4">
    <name type="scientific">Candidatus Desulfatibia profunda</name>
    <dbReference type="NCBI Taxonomy" id="2841695"/>
    <lineage>
        <taxon>Bacteria</taxon>
        <taxon>Pseudomonadati</taxon>
        <taxon>Thermodesulfobacteriota</taxon>
        <taxon>Desulfobacteria</taxon>
        <taxon>Desulfobacterales</taxon>
        <taxon>Desulfobacterales incertae sedis</taxon>
        <taxon>Candidatus Desulfatibia</taxon>
    </lineage>
</organism>
<feature type="chain" id="PRO_5035165905" evidence="1">
    <location>
        <begin position="24"/>
        <end position="251"/>
    </location>
</feature>
<dbReference type="Pfam" id="PF13144">
    <property type="entry name" value="ChapFlgA"/>
    <property type="match status" value="1"/>
</dbReference>
<evidence type="ECO:0000256" key="1">
    <source>
        <dbReference type="SAM" id="SignalP"/>
    </source>
</evidence>
<dbReference type="Gene3D" id="2.30.30.760">
    <property type="match status" value="1"/>
</dbReference>
<dbReference type="NCBIfam" id="TIGR03170">
    <property type="entry name" value="flgA_cterm"/>
    <property type="match status" value="1"/>
</dbReference>
<name>A0A8J6NMP6_9BACT</name>
<keyword evidence="3" id="KW-0969">Cilium</keyword>
<dbReference type="EMBL" id="JACNJH010000134">
    <property type="protein sequence ID" value="MBC8361440.1"/>
    <property type="molecule type" value="Genomic_DNA"/>
</dbReference>
<evidence type="ECO:0000259" key="2">
    <source>
        <dbReference type="Pfam" id="PF13144"/>
    </source>
</evidence>
<comment type="caution">
    <text evidence="3">The sequence shown here is derived from an EMBL/GenBank/DDBJ whole genome shotgun (WGS) entry which is preliminary data.</text>
</comment>
<dbReference type="Gene3D" id="3.90.1210.10">
    <property type="entry name" value="Antifreeze-like/N-acetylneuraminic acid synthase C-terminal domain"/>
    <property type="match status" value="1"/>
</dbReference>
<gene>
    <name evidence="3" type="primary">flgA</name>
    <name evidence="3" type="ORF">H8E23_08590</name>
</gene>
<sequence length="251" mass="27584">MVKTARLMIVLLCFLAVCFPAKAETASGKNNQAAELQNSQSIPESEFREAFAQYLCRRLGKAKSDVVVSEFDVDGNKPVPNGTVGFQLFQKGRSRIEGYVRIVALISVNGVVRNKVNLSGRVDVFESVVCTSKNLKRGEAINAGDVYLARKNVSYKPSDYVTDISKVTGLMAKHSIKANTFTKEWMLEKFPVVAKGDLVTILAESSSLRITVPGRILMNGYSGELVKVENLMSKKEIYAKVVNTSTVTVDF</sequence>
<keyword evidence="3" id="KW-0966">Cell projection</keyword>
<dbReference type="GO" id="GO:0044780">
    <property type="term" value="P:bacterial-type flagellum assembly"/>
    <property type="evidence" value="ECO:0007669"/>
    <property type="project" value="InterPro"/>
</dbReference>
<dbReference type="Proteomes" id="UP000603434">
    <property type="component" value="Unassembled WGS sequence"/>
</dbReference>
<keyword evidence="3" id="KW-0282">Flagellum</keyword>
<evidence type="ECO:0000313" key="3">
    <source>
        <dbReference type="EMBL" id="MBC8361440.1"/>
    </source>
</evidence>
<protein>
    <submittedName>
        <fullName evidence="3">Flagellar basal body P-ring formation protein FlgA</fullName>
    </submittedName>
</protein>
<dbReference type="AlphaFoldDB" id="A0A8J6NMP6"/>
<keyword evidence="1" id="KW-0732">Signal</keyword>
<dbReference type="PANTHER" id="PTHR36307:SF1">
    <property type="entry name" value="FLAGELLA BASAL BODY P-RING FORMATION PROTEIN FLGA"/>
    <property type="match status" value="1"/>
</dbReference>
<dbReference type="InterPro" id="IPR017585">
    <property type="entry name" value="SAF_FlgA"/>
</dbReference>
<dbReference type="CDD" id="cd11614">
    <property type="entry name" value="SAF_CpaB_FlgA_like"/>
    <property type="match status" value="1"/>
</dbReference>